<reference evidence="1 2" key="1">
    <citation type="submission" date="2014-02" db="EMBL/GenBank/DDBJ databases">
        <title>Transposable element dynamics among asymbiotic and ectomycorrhizal Amanita fungi.</title>
        <authorList>
            <consortium name="DOE Joint Genome Institute"/>
            <person name="Hess J."/>
            <person name="Skrede I."/>
            <person name="Wolfe B."/>
            <person name="LaButti K."/>
            <person name="Ohm R.A."/>
            <person name="Grigoriev I.V."/>
            <person name="Pringle A."/>
        </authorList>
    </citation>
    <scope>NUCLEOTIDE SEQUENCE [LARGE SCALE GENOMIC DNA]</scope>
    <source>
        <strain evidence="1 2">SKay4041</strain>
    </source>
</reference>
<organism evidence="1 2">
    <name type="scientific">Amanita thiersii Skay4041</name>
    <dbReference type="NCBI Taxonomy" id="703135"/>
    <lineage>
        <taxon>Eukaryota</taxon>
        <taxon>Fungi</taxon>
        <taxon>Dikarya</taxon>
        <taxon>Basidiomycota</taxon>
        <taxon>Agaricomycotina</taxon>
        <taxon>Agaricomycetes</taxon>
        <taxon>Agaricomycetidae</taxon>
        <taxon>Agaricales</taxon>
        <taxon>Pluteineae</taxon>
        <taxon>Amanitaceae</taxon>
        <taxon>Amanita</taxon>
    </lineage>
</organism>
<dbReference type="AlphaFoldDB" id="A0A2A9NEE8"/>
<evidence type="ECO:0000313" key="2">
    <source>
        <dbReference type="Proteomes" id="UP000242287"/>
    </source>
</evidence>
<name>A0A2A9NEE8_9AGAR</name>
<keyword evidence="2" id="KW-1185">Reference proteome</keyword>
<proteinExistence type="predicted"/>
<dbReference type="OrthoDB" id="3267566at2759"/>
<protein>
    <submittedName>
        <fullName evidence="1">Uncharacterized protein</fullName>
    </submittedName>
</protein>
<accession>A0A2A9NEE8</accession>
<dbReference type="Proteomes" id="UP000242287">
    <property type="component" value="Unassembled WGS sequence"/>
</dbReference>
<gene>
    <name evidence="1" type="ORF">AMATHDRAFT_156860</name>
</gene>
<sequence>MNDSTSLVSSSNHVDEPICIDYILQDNYHLLNRIRREPLRTNKNGLRTWTGPWVTRHIWNEERKEAVRTLQQYAHNRRTSEVTGELIDQLNLMSENDALIAIYKLKNKPTIVRPLQIVRTSGNHQMDIKAILSTTGTFQTFEVKALLDSGCTGSCINQAFVEKH</sequence>
<evidence type="ECO:0000313" key="1">
    <source>
        <dbReference type="EMBL" id="PFH46023.1"/>
    </source>
</evidence>
<dbReference type="EMBL" id="KZ302250">
    <property type="protein sequence ID" value="PFH46023.1"/>
    <property type="molecule type" value="Genomic_DNA"/>
</dbReference>